<dbReference type="VEuPathDB" id="VectorBase:ASIC013957"/>
<reference evidence="2" key="2">
    <citation type="submission" date="2020-05" db="UniProtKB">
        <authorList>
            <consortium name="EnsemblMetazoa"/>
        </authorList>
    </citation>
    <scope>IDENTIFICATION</scope>
</reference>
<dbReference type="Proteomes" id="UP000030765">
    <property type="component" value="Unassembled WGS sequence"/>
</dbReference>
<evidence type="ECO:0000313" key="3">
    <source>
        <dbReference type="Proteomes" id="UP000030765"/>
    </source>
</evidence>
<dbReference type="EMBL" id="ATLV01021074">
    <property type="status" value="NOT_ANNOTATED_CDS"/>
    <property type="molecule type" value="Genomic_DNA"/>
</dbReference>
<dbReference type="AlphaFoldDB" id="A0A084W6Z7"/>
<evidence type="ECO:0000313" key="2">
    <source>
        <dbReference type="EnsemblMetazoa" id="ASIC013957-PA"/>
    </source>
</evidence>
<evidence type="ECO:0000313" key="1">
    <source>
        <dbReference type="EMBL" id="KFB45991.1"/>
    </source>
</evidence>
<proteinExistence type="predicted"/>
<reference evidence="1 3" key="1">
    <citation type="journal article" date="2014" name="BMC Genomics">
        <title>Genome sequence of Anopheles sinensis provides insight into genetics basis of mosquito competence for malaria parasites.</title>
        <authorList>
            <person name="Zhou D."/>
            <person name="Zhang D."/>
            <person name="Ding G."/>
            <person name="Shi L."/>
            <person name="Hou Q."/>
            <person name="Ye Y."/>
            <person name="Xu Y."/>
            <person name="Zhou H."/>
            <person name="Xiong C."/>
            <person name="Li S."/>
            <person name="Yu J."/>
            <person name="Hong S."/>
            <person name="Yu X."/>
            <person name="Zou P."/>
            <person name="Chen C."/>
            <person name="Chang X."/>
            <person name="Wang W."/>
            <person name="Lv Y."/>
            <person name="Sun Y."/>
            <person name="Ma L."/>
            <person name="Shen B."/>
            <person name="Zhu C."/>
        </authorList>
    </citation>
    <scope>NUCLEOTIDE SEQUENCE [LARGE SCALE GENOMIC DNA]</scope>
</reference>
<organism evidence="1">
    <name type="scientific">Anopheles sinensis</name>
    <name type="common">Mosquito</name>
    <dbReference type="NCBI Taxonomy" id="74873"/>
    <lineage>
        <taxon>Eukaryota</taxon>
        <taxon>Metazoa</taxon>
        <taxon>Ecdysozoa</taxon>
        <taxon>Arthropoda</taxon>
        <taxon>Hexapoda</taxon>
        <taxon>Insecta</taxon>
        <taxon>Pterygota</taxon>
        <taxon>Neoptera</taxon>
        <taxon>Endopterygota</taxon>
        <taxon>Diptera</taxon>
        <taxon>Nematocera</taxon>
        <taxon>Culicoidea</taxon>
        <taxon>Culicidae</taxon>
        <taxon>Anophelinae</taxon>
        <taxon>Anopheles</taxon>
    </lineage>
</organism>
<protein>
    <submittedName>
        <fullName evidence="1 2">Potassium transporter</fullName>
    </submittedName>
</protein>
<accession>A0A084W6Z7</accession>
<keyword evidence="3" id="KW-1185">Reference proteome</keyword>
<dbReference type="EnsemblMetazoa" id="ASIC013957-RA">
    <property type="protein sequence ID" value="ASIC013957-PA"/>
    <property type="gene ID" value="ASIC013957"/>
</dbReference>
<name>A0A084W6Z7_ANOSI</name>
<gene>
    <name evidence="1" type="ORF">ZHAS_00013957</name>
</gene>
<sequence>MFSLGPQCPFAGAAGGWERKFISCFKMAYIRPWMVPPLLVSGIIFATSSATGSTGMNAGCSHANGKCRKIVSGCSAATRTARVLQ</sequence>
<dbReference type="EMBL" id="KE525312">
    <property type="protein sequence ID" value="KFB45991.1"/>
    <property type="molecule type" value="Genomic_DNA"/>
</dbReference>